<dbReference type="Proteomes" id="UP001202402">
    <property type="component" value="Unassembled WGS sequence"/>
</dbReference>
<comment type="caution">
    <text evidence="2">The sequence shown here is derived from an EMBL/GenBank/DDBJ whole genome shotgun (WGS) entry which is preliminary data.</text>
</comment>
<reference evidence="2 3" key="1">
    <citation type="submission" date="2022-02" db="EMBL/GenBank/DDBJ databases">
        <title>Genome of Erysipelotrichaceae sp. nov. NSJ-176 isolated from human feces.</title>
        <authorList>
            <person name="Abdugheni R."/>
        </authorList>
    </citation>
    <scope>NUCLEOTIDE SEQUENCE [LARGE SCALE GENOMIC DNA]</scope>
    <source>
        <strain evidence="2 3">NSJ-176</strain>
    </source>
</reference>
<accession>A0ABS9R7P3</accession>
<dbReference type="SUPFAM" id="SSF52821">
    <property type="entry name" value="Rhodanese/Cell cycle control phosphatase"/>
    <property type="match status" value="1"/>
</dbReference>
<organism evidence="2 3">
    <name type="scientific">Amedibacillus hominis</name>
    <dbReference type="NCBI Taxonomy" id="2897776"/>
    <lineage>
        <taxon>Bacteria</taxon>
        <taxon>Bacillati</taxon>
        <taxon>Bacillota</taxon>
        <taxon>Erysipelotrichia</taxon>
        <taxon>Erysipelotrichales</taxon>
        <taxon>Erysipelotrichaceae</taxon>
        <taxon>Amedibacillus</taxon>
    </lineage>
</organism>
<dbReference type="InterPro" id="IPR036873">
    <property type="entry name" value="Rhodanese-like_dom_sf"/>
</dbReference>
<dbReference type="Gene3D" id="3.40.250.10">
    <property type="entry name" value="Rhodanese-like domain"/>
    <property type="match status" value="1"/>
</dbReference>
<dbReference type="CDD" id="cd00158">
    <property type="entry name" value="RHOD"/>
    <property type="match status" value="1"/>
</dbReference>
<evidence type="ECO:0000313" key="2">
    <source>
        <dbReference type="EMBL" id="MCH4284916.1"/>
    </source>
</evidence>
<feature type="domain" description="Rhodanese" evidence="1">
    <location>
        <begin position="23"/>
        <end position="108"/>
    </location>
</feature>
<keyword evidence="3" id="KW-1185">Reference proteome</keyword>
<sequence>MLFFKKETYDKQSIEAGIAEYRKNTSIHLIDVRTKEEYDEGHILGSSNLPLQEIGSITHRYPDKHSPLYIYCHSGARSKRACQYLVKNGYDHVVDLGGIMRYDGPLKKSK</sequence>
<evidence type="ECO:0000259" key="1">
    <source>
        <dbReference type="PROSITE" id="PS50206"/>
    </source>
</evidence>
<gene>
    <name evidence="2" type="ORF">LQE99_07195</name>
</gene>
<dbReference type="InterPro" id="IPR001763">
    <property type="entry name" value="Rhodanese-like_dom"/>
</dbReference>
<dbReference type="RefSeq" id="WP_117452795.1">
    <property type="nucleotide sequence ID" value="NZ_JAKVPQ010000004.1"/>
</dbReference>
<dbReference type="SMART" id="SM00450">
    <property type="entry name" value="RHOD"/>
    <property type="match status" value="1"/>
</dbReference>
<protein>
    <submittedName>
        <fullName evidence="2">Rhodanese-like domain-containing protein</fullName>
    </submittedName>
</protein>
<evidence type="ECO:0000313" key="3">
    <source>
        <dbReference type="Proteomes" id="UP001202402"/>
    </source>
</evidence>
<name>A0ABS9R7P3_9FIRM</name>
<dbReference type="EMBL" id="JAKVPQ010000004">
    <property type="protein sequence ID" value="MCH4284916.1"/>
    <property type="molecule type" value="Genomic_DNA"/>
</dbReference>
<dbReference type="Pfam" id="PF00581">
    <property type="entry name" value="Rhodanese"/>
    <property type="match status" value="1"/>
</dbReference>
<proteinExistence type="predicted"/>
<dbReference type="InterPro" id="IPR050229">
    <property type="entry name" value="GlpE_sulfurtransferase"/>
</dbReference>
<dbReference type="PANTHER" id="PTHR43031:SF1">
    <property type="entry name" value="PYRIDINE NUCLEOTIDE-DISULPHIDE OXIDOREDUCTASE"/>
    <property type="match status" value="1"/>
</dbReference>
<dbReference type="PANTHER" id="PTHR43031">
    <property type="entry name" value="FAD-DEPENDENT OXIDOREDUCTASE"/>
    <property type="match status" value="1"/>
</dbReference>
<dbReference type="PROSITE" id="PS50206">
    <property type="entry name" value="RHODANESE_3"/>
    <property type="match status" value="1"/>
</dbReference>